<dbReference type="GO" id="GO:1990281">
    <property type="term" value="C:efflux pump complex"/>
    <property type="evidence" value="ECO:0007669"/>
    <property type="project" value="TreeGrafter"/>
</dbReference>
<dbReference type="GO" id="GO:0015288">
    <property type="term" value="F:porin activity"/>
    <property type="evidence" value="ECO:0007669"/>
    <property type="project" value="TreeGrafter"/>
</dbReference>
<dbReference type="NCBIfam" id="TIGR01844">
    <property type="entry name" value="type_I_sec_TolC"/>
    <property type="match status" value="1"/>
</dbReference>
<evidence type="ECO:0000256" key="7">
    <source>
        <dbReference type="ARBA" id="ARBA00023237"/>
    </source>
</evidence>
<comment type="caution">
    <text evidence="9">The sequence shown here is derived from an EMBL/GenBank/DDBJ whole genome shotgun (WGS) entry which is preliminary data.</text>
</comment>
<protein>
    <submittedName>
        <fullName evidence="9">Outer membrane protein</fullName>
    </submittedName>
</protein>
<evidence type="ECO:0000256" key="4">
    <source>
        <dbReference type="ARBA" id="ARBA00022452"/>
    </source>
</evidence>
<evidence type="ECO:0000256" key="6">
    <source>
        <dbReference type="ARBA" id="ARBA00023136"/>
    </source>
</evidence>
<dbReference type="SUPFAM" id="SSF56954">
    <property type="entry name" value="Outer membrane efflux proteins (OEP)"/>
    <property type="match status" value="1"/>
</dbReference>
<dbReference type="Proteomes" id="UP000544872">
    <property type="component" value="Unassembled WGS sequence"/>
</dbReference>
<dbReference type="GO" id="GO:0015562">
    <property type="term" value="F:efflux transmembrane transporter activity"/>
    <property type="evidence" value="ECO:0007669"/>
    <property type="project" value="InterPro"/>
</dbReference>
<dbReference type="AlphaFoldDB" id="A0A7X0DNU9"/>
<dbReference type="InterPro" id="IPR010130">
    <property type="entry name" value="T1SS_OMP_TolC"/>
</dbReference>
<evidence type="ECO:0000313" key="9">
    <source>
        <dbReference type="EMBL" id="MBB6210572.1"/>
    </source>
</evidence>
<evidence type="ECO:0000256" key="8">
    <source>
        <dbReference type="SAM" id="MobiDB-lite"/>
    </source>
</evidence>
<keyword evidence="7" id="KW-0998">Cell outer membrane</keyword>
<dbReference type="Pfam" id="PF02321">
    <property type="entry name" value="OEP"/>
    <property type="match status" value="2"/>
</dbReference>
<evidence type="ECO:0000256" key="5">
    <source>
        <dbReference type="ARBA" id="ARBA00022692"/>
    </source>
</evidence>
<dbReference type="PANTHER" id="PTHR30026">
    <property type="entry name" value="OUTER MEMBRANE PROTEIN TOLC"/>
    <property type="match status" value="1"/>
</dbReference>
<dbReference type="Gene3D" id="1.20.1600.10">
    <property type="entry name" value="Outer membrane efflux proteins (OEP)"/>
    <property type="match status" value="1"/>
</dbReference>
<reference evidence="9 10" key="1">
    <citation type="submission" date="2020-08" db="EMBL/GenBank/DDBJ databases">
        <title>Genomic Encyclopedia of Type Strains, Phase IV (KMG-IV): sequencing the most valuable type-strain genomes for metagenomic binning, comparative biology and taxonomic classification.</title>
        <authorList>
            <person name="Goeker M."/>
        </authorList>
    </citation>
    <scope>NUCLEOTIDE SEQUENCE [LARGE SCALE GENOMIC DNA]</scope>
    <source>
        <strain evidence="9 10">DSM 11590</strain>
    </source>
</reference>
<accession>A0A7X0DNU9</accession>
<dbReference type="EMBL" id="JACIIX010000006">
    <property type="protein sequence ID" value="MBB6210572.1"/>
    <property type="molecule type" value="Genomic_DNA"/>
</dbReference>
<keyword evidence="4" id="KW-1134">Transmembrane beta strand</keyword>
<keyword evidence="5" id="KW-0812">Transmembrane</keyword>
<comment type="similarity">
    <text evidence="2">Belongs to the outer membrane factor (OMF) (TC 1.B.17) family.</text>
</comment>
<evidence type="ECO:0000256" key="2">
    <source>
        <dbReference type="ARBA" id="ARBA00007613"/>
    </source>
</evidence>
<evidence type="ECO:0000256" key="1">
    <source>
        <dbReference type="ARBA" id="ARBA00004442"/>
    </source>
</evidence>
<evidence type="ECO:0000256" key="3">
    <source>
        <dbReference type="ARBA" id="ARBA00022448"/>
    </source>
</evidence>
<keyword evidence="6" id="KW-0472">Membrane</keyword>
<keyword evidence="10" id="KW-1185">Reference proteome</keyword>
<feature type="region of interest" description="Disordered" evidence="8">
    <location>
        <begin position="76"/>
        <end position="102"/>
    </location>
</feature>
<name>A0A7X0DNU9_NOVIT</name>
<proteinExistence type="inferred from homology"/>
<evidence type="ECO:0000313" key="10">
    <source>
        <dbReference type="Proteomes" id="UP000544872"/>
    </source>
</evidence>
<dbReference type="InterPro" id="IPR051906">
    <property type="entry name" value="TolC-like"/>
</dbReference>
<dbReference type="PANTHER" id="PTHR30026:SF22">
    <property type="entry name" value="OUTER MEMBRANE EFFLUX PROTEIN"/>
    <property type="match status" value="1"/>
</dbReference>
<sequence length="470" mass="50765">MKKSVSLAPASLVLGALLLAGSGLHTPALALNLQEALASAYQNNPELQAERARLRGVDESVPQALSGWRPTVSLSGSAGYSNSKSNLRFPQEQQTHPRQTGMTVSQPLFNGFRTVNQTEAAENQVLAAREQLRVVEQRLFTAVTEAYLNVVRDKAEVELKANNEQVLQRQLAATRDRFRVGEITRTDVSQAESRLAGATASRIAAESQLSTSRATFERLVGLPPEQLLTPAEVTGLPPSLKETVALATTEQPTVLAAEYAARAAVNSVDAATGELLPTVALQGTAFRNFDDSSQDSRSNGYQVVATVSVPLYEAGGTYSRIREAKHTAGQRRLIVEQTRQQSRESAIQAWEQLQASRAQITSLEAQVRAATVALEGVEREAQVGARTVLDVLDAEQELLDARVGLVRAQRTERVAVYAVLAAVGRMNARDLSLPVELYDPVGHYDDVRGTWFGSSDAADQDGDLARKAAQ</sequence>
<comment type="subcellular location">
    <subcellularLocation>
        <location evidence="1">Cell outer membrane</location>
    </subcellularLocation>
</comment>
<keyword evidence="3" id="KW-0813">Transport</keyword>
<organism evidence="9 10">
    <name type="scientific">Novispirillum itersonii</name>
    <name type="common">Aquaspirillum itersonii</name>
    <dbReference type="NCBI Taxonomy" id="189"/>
    <lineage>
        <taxon>Bacteria</taxon>
        <taxon>Pseudomonadati</taxon>
        <taxon>Pseudomonadota</taxon>
        <taxon>Alphaproteobacteria</taxon>
        <taxon>Rhodospirillales</taxon>
        <taxon>Novispirillaceae</taxon>
        <taxon>Novispirillum</taxon>
    </lineage>
</organism>
<gene>
    <name evidence="9" type="ORF">FHS48_001988</name>
</gene>
<dbReference type="GO" id="GO:0009279">
    <property type="term" value="C:cell outer membrane"/>
    <property type="evidence" value="ECO:0007669"/>
    <property type="project" value="UniProtKB-SubCell"/>
</dbReference>
<dbReference type="InterPro" id="IPR003423">
    <property type="entry name" value="OMP_efflux"/>
</dbReference>
<dbReference type="RefSeq" id="WP_260402420.1">
    <property type="nucleotide sequence ID" value="NZ_JACIIX010000006.1"/>
</dbReference>